<dbReference type="STRING" id="135651.G0NE65"/>
<accession>G0NE65</accession>
<keyword evidence="1" id="KW-0812">Transmembrane</keyword>
<evidence type="ECO:0000313" key="3">
    <source>
        <dbReference type="Proteomes" id="UP000008068"/>
    </source>
</evidence>
<dbReference type="HOGENOM" id="CLU_042099_0_1_1"/>
<evidence type="ECO:0000256" key="1">
    <source>
        <dbReference type="SAM" id="Phobius"/>
    </source>
</evidence>
<gene>
    <name evidence="2" type="ORF">CAEBREN_25432</name>
</gene>
<sequence>MIRCNRSTFKFICVVTVFYFIFYLILSRDTPTNSRVIHLKKGATRKKTEKKIFQPRSFSQIDINCYCKSPKTGEVYNFCYVDPQNSTNIGKKFNCSFVETMEDLKMLNNPGPFPLITDFYKNQNDIVFVSTTSDDHYSEHAKSFEILRSYYPAHKYILYGLKMTQFYIDMLPKNDTNFEFRPFNTSRYPKYVETWMNYRFKPILMAEILREHENVWWIDAHVKAKRPEFLKTFFEEVNLKRSSEDFSPVTSLLDTGHSNFATLRQGLLDYLPTNSIQLLKESYQVAAGLLHIPRTAKTISIFKWYVLCALEEKCMNPPGVGGVYCQFGPNRMDYYANCFRYDQSVLNLLLLNEYQDYNKYFTLLNRTFTN</sequence>
<keyword evidence="1" id="KW-1133">Transmembrane helix</keyword>
<dbReference type="EMBL" id="GL379871">
    <property type="protein sequence ID" value="EGT58649.1"/>
    <property type="molecule type" value="Genomic_DNA"/>
</dbReference>
<dbReference type="Pfam" id="PF07801">
    <property type="entry name" value="DUF1647"/>
    <property type="match status" value="1"/>
</dbReference>
<evidence type="ECO:0000313" key="2">
    <source>
        <dbReference type="EMBL" id="EGT58649.1"/>
    </source>
</evidence>
<organism evidence="3">
    <name type="scientific">Caenorhabditis brenneri</name>
    <name type="common">Nematode worm</name>
    <dbReference type="NCBI Taxonomy" id="135651"/>
    <lineage>
        <taxon>Eukaryota</taxon>
        <taxon>Metazoa</taxon>
        <taxon>Ecdysozoa</taxon>
        <taxon>Nematoda</taxon>
        <taxon>Chromadorea</taxon>
        <taxon>Rhabditida</taxon>
        <taxon>Rhabditina</taxon>
        <taxon>Rhabditomorpha</taxon>
        <taxon>Rhabditoidea</taxon>
        <taxon>Rhabditidae</taxon>
        <taxon>Peloderinae</taxon>
        <taxon>Caenorhabditis</taxon>
    </lineage>
</organism>
<dbReference type="OMA" id="TWATTVM"/>
<dbReference type="eggNOG" id="ENOG502SA4K">
    <property type="taxonomic scope" value="Eukaryota"/>
</dbReference>
<keyword evidence="3" id="KW-1185">Reference proteome</keyword>
<name>G0NE65_CAEBE</name>
<protein>
    <submittedName>
        <fullName evidence="2">Uncharacterized protein</fullName>
    </submittedName>
</protein>
<dbReference type="PANTHER" id="PTHR31389">
    <property type="entry name" value="LD39211P"/>
    <property type="match status" value="1"/>
</dbReference>
<dbReference type="Proteomes" id="UP000008068">
    <property type="component" value="Unassembled WGS sequence"/>
</dbReference>
<keyword evidence="1" id="KW-0472">Membrane</keyword>
<dbReference type="AlphaFoldDB" id="G0NE65"/>
<dbReference type="OrthoDB" id="10053392at2759"/>
<dbReference type="InterPro" id="IPR012444">
    <property type="entry name" value="DUF1647"/>
</dbReference>
<feature type="transmembrane region" description="Helical" evidence="1">
    <location>
        <begin position="7"/>
        <end position="26"/>
    </location>
</feature>
<dbReference type="FunCoup" id="G0NE65">
    <property type="interactions" value="545"/>
</dbReference>
<dbReference type="PANTHER" id="PTHR31389:SF0">
    <property type="entry name" value="ALPHA-1,6-MANNOSYL-GLYCOPROTEIN 6-BETA-N-ACETYLGLUCOSAMINYLTRANSFERASE-RELATED"/>
    <property type="match status" value="1"/>
</dbReference>
<proteinExistence type="predicted"/>
<reference evidence="3" key="1">
    <citation type="submission" date="2011-07" db="EMBL/GenBank/DDBJ databases">
        <authorList>
            <consortium name="Caenorhabditis brenneri Sequencing and Analysis Consortium"/>
            <person name="Wilson R.K."/>
        </authorList>
    </citation>
    <scope>NUCLEOTIDE SEQUENCE [LARGE SCALE GENOMIC DNA]</scope>
    <source>
        <strain evidence="3">PB2801</strain>
    </source>
</reference>
<dbReference type="InParanoid" id="G0NE65"/>